<evidence type="ECO:0000256" key="1">
    <source>
        <dbReference type="ARBA" id="ARBA00008769"/>
    </source>
</evidence>
<dbReference type="PANTHER" id="PTHR37944">
    <property type="entry name" value="PORIN B"/>
    <property type="match status" value="1"/>
</dbReference>
<dbReference type="PANTHER" id="PTHR37944:SF1">
    <property type="entry name" value="PORIN B"/>
    <property type="match status" value="1"/>
</dbReference>
<evidence type="ECO:0000256" key="2">
    <source>
        <dbReference type="RuleBase" id="RU363072"/>
    </source>
</evidence>
<evidence type="ECO:0000256" key="3">
    <source>
        <dbReference type="SAM" id="MobiDB-lite"/>
    </source>
</evidence>
<evidence type="ECO:0000313" key="5">
    <source>
        <dbReference type="Proteomes" id="UP000516105"/>
    </source>
</evidence>
<dbReference type="InterPro" id="IPR007049">
    <property type="entry name" value="Carb-sel_porin_OprB"/>
</dbReference>
<accession>A0ABX6TDC6</accession>
<reference evidence="4 5" key="1">
    <citation type="submission" date="2020-08" db="EMBL/GenBank/DDBJ databases">
        <title>Genome sequence of Sphingomonas sediminicola KACC 15039T.</title>
        <authorList>
            <person name="Hyun D.-W."/>
            <person name="Bae J.-W."/>
        </authorList>
    </citation>
    <scope>NUCLEOTIDE SEQUENCE [LARGE SCALE GENOMIC DNA]</scope>
    <source>
        <strain evidence="4 5">KACC 15039</strain>
    </source>
</reference>
<organism evidence="4 5">
    <name type="scientific">Sphingomonas sediminicola</name>
    <dbReference type="NCBI Taxonomy" id="386874"/>
    <lineage>
        <taxon>Bacteria</taxon>
        <taxon>Pseudomonadati</taxon>
        <taxon>Pseudomonadota</taxon>
        <taxon>Alphaproteobacteria</taxon>
        <taxon>Sphingomonadales</taxon>
        <taxon>Sphingomonadaceae</taxon>
        <taxon>Sphingomonas</taxon>
    </lineage>
</organism>
<protein>
    <submittedName>
        <fullName evidence="4">Carbohydrate porin</fullName>
    </submittedName>
</protein>
<dbReference type="Proteomes" id="UP000516105">
    <property type="component" value="Chromosome"/>
</dbReference>
<feature type="compositionally biased region" description="Polar residues" evidence="3">
    <location>
        <begin position="1"/>
        <end position="30"/>
    </location>
</feature>
<gene>
    <name evidence="4" type="ORF">H9L14_11560</name>
</gene>
<keyword evidence="5" id="KW-1185">Reference proteome</keyword>
<dbReference type="EMBL" id="CP060782">
    <property type="protein sequence ID" value="QNP47010.1"/>
    <property type="molecule type" value="Genomic_DNA"/>
</dbReference>
<feature type="region of interest" description="Disordered" evidence="3">
    <location>
        <begin position="1"/>
        <end position="35"/>
    </location>
</feature>
<name>A0ABX6TDC6_9SPHN</name>
<sequence>MIASTTPALAQLQETGSNPTSQAEAASKATSPHIPAPKAEAEGAAVDLSIVYTFDVWHNSRGGIREGTRYLDNLDLTAKVDAEKLLGWRGATLFAYALYNNGEGMSRDLTGDFQSASNIETDVRAGRLYEAWIEQRFAKDQASVKIGLYDLNSEFDCQQTGALFINSSQGIGPDFSQSGENGPSIFPVTSLALRGDYRFKGGWLVRAAVLDGVAGDPNHPKRFAAIELRHGDGALLVGDVERELGRYRAVIGYWRYTAQFDDILATARAGHPVRGGGNDGVYMTLERRFVPVDQQTDSGLRGWLRLGFANDHYNPLDHFFGGGLVYTGPFKRRAEDQVGIAFGWAHFGKPYRRAGALKGNPSLNFELSIEGTYRAVVNRWLTLQPDLQYIVNPGAVPGRRNALLFGLRTQVGF</sequence>
<dbReference type="InterPro" id="IPR038673">
    <property type="entry name" value="OprB_sf"/>
</dbReference>
<dbReference type="Gene3D" id="2.40.160.180">
    <property type="entry name" value="Carbohydrate-selective porin OprB"/>
    <property type="match status" value="1"/>
</dbReference>
<dbReference type="Pfam" id="PF04966">
    <property type="entry name" value="OprB"/>
    <property type="match status" value="1"/>
</dbReference>
<proteinExistence type="inferred from homology"/>
<evidence type="ECO:0000313" key="4">
    <source>
        <dbReference type="EMBL" id="QNP47010.1"/>
    </source>
</evidence>
<dbReference type="InterPro" id="IPR052932">
    <property type="entry name" value="OprB_Porin"/>
</dbReference>
<comment type="similarity">
    <text evidence="1 2">Belongs to the OprB family.</text>
</comment>